<dbReference type="Proteomes" id="UP000664904">
    <property type="component" value="Plasmid unnamed1"/>
</dbReference>
<evidence type="ECO:0000313" key="2">
    <source>
        <dbReference type="Proteomes" id="UP000664904"/>
    </source>
</evidence>
<dbReference type="RefSeq" id="WP_208841699.1">
    <property type="nucleotide sequence ID" value="NZ_CP072131.1"/>
</dbReference>
<proteinExistence type="predicted"/>
<dbReference type="KEGG" id="pxi:J5O05_00075"/>
<evidence type="ECO:0000313" key="1">
    <source>
        <dbReference type="EMBL" id="QTH70104.1"/>
    </source>
</evidence>
<accession>A0A975HJP4</accession>
<organism evidence="1 2">
    <name type="scientific">Pseudoalteromonas xiamenensis</name>
    <dbReference type="NCBI Taxonomy" id="882626"/>
    <lineage>
        <taxon>Bacteria</taxon>
        <taxon>Pseudomonadati</taxon>
        <taxon>Pseudomonadota</taxon>
        <taxon>Gammaproteobacteria</taxon>
        <taxon>Alteromonadales</taxon>
        <taxon>Pseudoalteromonadaceae</taxon>
        <taxon>Pseudoalteromonas</taxon>
    </lineage>
</organism>
<sequence length="57" mass="6671">MSQFYQARQNNADYRKQLALDILNVYENTTDKSLQNLFNLHLGDEERLNDLKKVAGL</sequence>
<protein>
    <submittedName>
        <fullName evidence="1">Uncharacterized protein</fullName>
    </submittedName>
</protein>
<dbReference type="EMBL" id="CP072131">
    <property type="protein sequence ID" value="QTH70104.1"/>
    <property type="molecule type" value="Genomic_DNA"/>
</dbReference>
<reference evidence="1" key="1">
    <citation type="submission" date="2021-03" db="EMBL/GenBank/DDBJ databases">
        <title>Complete Genome of Pseudoalteromonas xiamenensis STKMTI.2, a new potential marine bacterium producing anti-Vibrio compounds.</title>
        <authorList>
            <person name="Handayani D.P."/>
            <person name="Isnansetyo A."/>
            <person name="Istiqomah I."/>
            <person name="Jumina J."/>
        </authorList>
    </citation>
    <scope>NUCLEOTIDE SEQUENCE</scope>
    <source>
        <strain evidence="1">STKMTI.2</strain>
        <plasmid evidence="1">unnamed1</plasmid>
    </source>
</reference>
<keyword evidence="1" id="KW-0614">Plasmid</keyword>
<dbReference type="AlphaFoldDB" id="A0A975HJP4"/>
<keyword evidence="2" id="KW-1185">Reference proteome</keyword>
<name>A0A975HJP4_9GAMM</name>
<gene>
    <name evidence="1" type="ORF">J5O05_00075</name>
</gene>
<geneLocation type="plasmid" evidence="1 2">
    <name>unnamed1</name>
</geneLocation>